<reference evidence="1" key="1">
    <citation type="submission" date="2009-05" db="EMBL/GenBank/DDBJ databases">
        <authorList>
            <person name="Harkins D.M."/>
            <person name="DeShazer D."/>
            <person name="Woods D.E."/>
            <person name="Brinkac L.M."/>
            <person name="Brown K.A."/>
            <person name="Hung G.C."/>
            <person name="Tuanyok A."/>
            <person name="Zhang B."/>
            <person name="Nierman W.C."/>
        </authorList>
    </citation>
    <scope>NUCLEOTIDE SEQUENCE [LARGE SCALE GENOMIC DNA]</scope>
    <source>
        <strain evidence="1">1710a</strain>
    </source>
</reference>
<name>A0A0E1VU88_BURPE</name>
<accession>A0A0E1VU88</accession>
<dbReference type="EMBL" id="CM000833">
    <property type="protein sequence ID" value="EET04480.1"/>
    <property type="molecule type" value="Genomic_DNA"/>
</dbReference>
<dbReference type="Proteomes" id="UP000001812">
    <property type="component" value="Chromosome II"/>
</dbReference>
<sequence>MCGSTVGRAAESVEGACVVTIAWTSGAKPAAAPLPVGRRRSSSVTRCPFAVRSAHRQ</sequence>
<gene>
    <name evidence="1" type="ORF">BURPS1710A_A1673</name>
</gene>
<organism evidence="1">
    <name type="scientific">Burkholderia pseudomallei 1710a</name>
    <dbReference type="NCBI Taxonomy" id="320371"/>
    <lineage>
        <taxon>Bacteria</taxon>
        <taxon>Pseudomonadati</taxon>
        <taxon>Pseudomonadota</taxon>
        <taxon>Betaproteobacteria</taxon>
        <taxon>Burkholderiales</taxon>
        <taxon>Burkholderiaceae</taxon>
        <taxon>Burkholderia</taxon>
        <taxon>pseudomallei group</taxon>
    </lineage>
</organism>
<protein>
    <submittedName>
        <fullName evidence="1">Uncharacterized protein</fullName>
    </submittedName>
</protein>
<dbReference type="AlphaFoldDB" id="A0A0E1VU88"/>
<dbReference type="HOGENOM" id="CLU_211373_0_0_4"/>
<evidence type="ECO:0000313" key="1">
    <source>
        <dbReference type="EMBL" id="EET04480.1"/>
    </source>
</evidence>
<proteinExistence type="predicted"/>